<keyword evidence="2" id="KW-1185">Reference proteome</keyword>
<organism evidence="1 2">
    <name type="scientific">Dioscorea alata</name>
    <name type="common">Purple yam</name>
    <dbReference type="NCBI Taxonomy" id="55571"/>
    <lineage>
        <taxon>Eukaryota</taxon>
        <taxon>Viridiplantae</taxon>
        <taxon>Streptophyta</taxon>
        <taxon>Embryophyta</taxon>
        <taxon>Tracheophyta</taxon>
        <taxon>Spermatophyta</taxon>
        <taxon>Magnoliopsida</taxon>
        <taxon>Liliopsida</taxon>
        <taxon>Dioscoreales</taxon>
        <taxon>Dioscoreaceae</taxon>
        <taxon>Dioscorea</taxon>
    </lineage>
</organism>
<sequence>MVVASTFLYISRKADRDRQLRIKVEMFLAFNFAGIKKITKRFKNKLDQGGFGSVYKGELPNGIPVAVKMLEIRSTGEGGDFINEVSTIGRIHHVNVVRLLGFLR</sequence>
<gene>
    <name evidence="1" type="ORF">IHE45_17G115200</name>
</gene>
<comment type="caution">
    <text evidence="1">The sequence shown here is derived from an EMBL/GenBank/DDBJ whole genome shotgun (WGS) entry which is preliminary data.</text>
</comment>
<keyword evidence="1" id="KW-0378">Hydrolase</keyword>
<evidence type="ECO:0000313" key="2">
    <source>
        <dbReference type="Proteomes" id="UP000827976"/>
    </source>
</evidence>
<proteinExistence type="predicted"/>
<evidence type="ECO:0000313" key="1">
    <source>
        <dbReference type="EMBL" id="KAH7658822.1"/>
    </source>
</evidence>
<reference evidence="2" key="1">
    <citation type="journal article" date="2022" name="Nat. Commun.">
        <title>Chromosome evolution and the genetic basis of agronomically important traits in greater yam.</title>
        <authorList>
            <person name="Bredeson J.V."/>
            <person name="Lyons J.B."/>
            <person name="Oniyinde I.O."/>
            <person name="Okereke N.R."/>
            <person name="Kolade O."/>
            <person name="Nnabue I."/>
            <person name="Nwadili C.O."/>
            <person name="Hribova E."/>
            <person name="Parker M."/>
            <person name="Nwogha J."/>
            <person name="Shu S."/>
            <person name="Carlson J."/>
            <person name="Kariba R."/>
            <person name="Muthemba S."/>
            <person name="Knop K."/>
            <person name="Barton G.J."/>
            <person name="Sherwood A.V."/>
            <person name="Lopez-Montes A."/>
            <person name="Asiedu R."/>
            <person name="Jamnadass R."/>
            <person name="Muchugi A."/>
            <person name="Goodstein D."/>
            <person name="Egesi C.N."/>
            <person name="Featherston J."/>
            <person name="Asfaw A."/>
            <person name="Simpson G.G."/>
            <person name="Dolezel J."/>
            <person name="Hendre P.S."/>
            <person name="Van Deynze A."/>
            <person name="Kumar P.L."/>
            <person name="Obidiegwu J.E."/>
            <person name="Bhattacharjee R."/>
            <person name="Rokhsar D.S."/>
        </authorList>
    </citation>
    <scope>NUCLEOTIDE SEQUENCE [LARGE SCALE GENOMIC DNA]</scope>
    <source>
        <strain evidence="2">cv. TDa95/00328</strain>
    </source>
</reference>
<name>A0ACB7UEY3_DIOAL</name>
<protein>
    <submittedName>
        <fullName evidence="1">Glycerophosphodiester phosphodiesterase protein</fullName>
        <ecNumber evidence="1">3.1.4.46</ecNumber>
    </submittedName>
</protein>
<dbReference type="EMBL" id="CM037027">
    <property type="protein sequence ID" value="KAH7658822.1"/>
    <property type="molecule type" value="Genomic_DNA"/>
</dbReference>
<dbReference type="Proteomes" id="UP000827976">
    <property type="component" value="Chromosome 17"/>
</dbReference>
<dbReference type="EC" id="3.1.4.46" evidence="1"/>
<accession>A0ACB7UEY3</accession>